<dbReference type="GO" id="GO:0035269">
    <property type="term" value="P:protein O-linked glycosylation via mannose"/>
    <property type="evidence" value="ECO:0007669"/>
    <property type="project" value="TreeGrafter"/>
</dbReference>
<dbReference type="Proteomes" id="UP001211065">
    <property type="component" value="Unassembled WGS sequence"/>
</dbReference>
<proteinExistence type="predicted"/>
<comment type="subcellular location">
    <subcellularLocation>
        <location evidence="1">Membrane</location>
        <topology evidence="1">Single-pass type II membrane protein</topology>
    </subcellularLocation>
</comment>
<evidence type="ECO:0000256" key="3">
    <source>
        <dbReference type="ARBA" id="ARBA00022968"/>
    </source>
</evidence>
<evidence type="ECO:0000313" key="8">
    <source>
        <dbReference type="Proteomes" id="UP001211065"/>
    </source>
</evidence>
<dbReference type="GO" id="GO:0042285">
    <property type="term" value="F:xylosyltransferase activity"/>
    <property type="evidence" value="ECO:0007669"/>
    <property type="project" value="TreeGrafter"/>
</dbReference>
<reference evidence="7" key="1">
    <citation type="submission" date="2020-05" db="EMBL/GenBank/DDBJ databases">
        <title>Phylogenomic resolution of chytrid fungi.</title>
        <authorList>
            <person name="Stajich J.E."/>
            <person name="Amses K."/>
            <person name="Simmons R."/>
            <person name="Seto K."/>
            <person name="Myers J."/>
            <person name="Bonds A."/>
            <person name="Quandt C.A."/>
            <person name="Barry K."/>
            <person name="Liu P."/>
            <person name="Grigoriev I."/>
            <person name="Longcore J.E."/>
            <person name="James T.Y."/>
        </authorList>
    </citation>
    <scope>NUCLEOTIDE SEQUENCE</scope>
    <source>
        <strain evidence="7">JEL0476</strain>
    </source>
</reference>
<keyword evidence="4" id="KW-1133">Transmembrane helix</keyword>
<dbReference type="GO" id="GO:0016020">
    <property type="term" value="C:membrane"/>
    <property type="evidence" value="ECO:0007669"/>
    <property type="project" value="UniProtKB-SubCell"/>
</dbReference>
<evidence type="ECO:0000256" key="4">
    <source>
        <dbReference type="ARBA" id="ARBA00022989"/>
    </source>
</evidence>
<dbReference type="AlphaFoldDB" id="A0AAD5TT10"/>
<protein>
    <recommendedName>
        <fullName evidence="9">Glycosyltransferase</fullName>
    </recommendedName>
</protein>
<evidence type="ECO:0000256" key="6">
    <source>
        <dbReference type="ARBA" id="ARBA00023180"/>
    </source>
</evidence>
<keyword evidence="2" id="KW-0812">Transmembrane</keyword>
<dbReference type="PANTHER" id="PTHR12270:SF25">
    <property type="entry name" value="GLYCOSYLTRANSFERASE-LIKE PROTEIN LARGE"/>
    <property type="match status" value="1"/>
</dbReference>
<dbReference type="Gene3D" id="3.90.550.10">
    <property type="entry name" value="Spore Coat Polysaccharide Biosynthesis Protein SpsA, Chain A"/>
    <property type="match status" value="1"/>
</dbReference>
<name>A0AAD5TT10_9FUNG</name>
<dbReference type="GO" id="GO:0015020">
    <property type="term" value="F:glucuronosyltransferase activity"/>
    <property type="evidence" value="ECO:0007669"/>
    <property type="project" value="TreeGrafter"/>
</dbReference>
<dbReference type="InterPro" id="IPR051292">
    <property type="entry name" value="Xyl/GlcA_transferase"/>
</dbReference>
<gene>
    <name evidence="7" type="ORF">HK099_002472</name>
</gene>
<keyword evidence="5" id="KW-0472">Membrane</keyword>
<feature type="non-terminal residue" evidence="7">
    <location>
        <position position="281"/>
    </location>
</feature>
<keyword evidence="6" id="KW-0325">Glycoprotein</keyword>
<evidence type="ECO:0008006" key="9">
    <source>
        <dbReference type="Google" id="ProtNLM"/>
    </source>
</evidence>
<evidence type="ECO:0000256" key="5">
    <source>
        <dbReference type="ARBA" id="ARBA00023136"/>
    </source>
</evidence>
<dbReference type="EMBL" id="JADGJW010001814">
    <property type="protein sequence ID" value="KAJ3200910.1"/>
    <property type="molecule type" value="Genomic_DNA"/>
</dbReference>
<organism evidence="7 8">
    <name type="scientific">Clydaea vesicula</name>
    <dbReference type="NCBI Taxonomy" id="447962"/>
    <lineage>
        <taxon>Eukaryota</taxon>
        <taxon>Fungi</taxon>
        <taxon>Fungi incertae sedis</taxon>
        <taxon>Chytridiomycota</taxon>
        <taxon>Chytridiomycota incertae sedis</taxon>
        <taxon>Chytridiomycetes</taxon>
        <taxon>Lobulomycetales</taxon>
        <taxon>Lobulomycetaceae</taxon>
        <taxon>Clydaea</taxon>
    </lineage>
</organism>
<accession>A0AAD5TT10</accession>
<sequence length="281" mass="33306">MFQSVLKPTRVKPFYFKCLKEPEKFDVTLTTMITVDRFNILLNSMATFDGFFSVVMHIKDDEALNDNLNLLKSFIKNHNKEIQDRLDIHLIIDKFSRQLNYFRNVARLFSRTDLILPLDIDFIINRSFLSNLKKNKFVINKLLSGEGLFIIPAFEYTYAKRDTTLEHFPQTKKEVIGLYNFNDLEIFHGPKNHGHLSTDYEKWIRSKDRVYQIQPTNAGYEPYAVLNKNKIPWSDERFIGYGGNKCAWWYEIFLSGVNFYILPNDFVIHQYHEYPSVRTVE</sequence>
<dbReference type="Pfam" id="PF13896">
    <property type="entry name" value="Glyco_transf_49"/>
    <property type="match status" value="1"/>
</dbReference>
<keyword evidence="3" id="KW-0735">Signal-anchor</keyword>
<keyword evidence="8" id="KW-1185">Reference proteome</keyword>
<evidence type="ECO:0000256" key="2">
    <source>
        <dbReference type="ARBA" id="ARBA00022692"/>
    </source>
</evidence>
<comment type="caution">
    <text evidence="7">The sequence shown here is derived from an EMBL/GenBank/DDBJ whole genome shotgun (WGS) entry which is preliminary data.</text>
</comment>
<evidence type="ECO:0000313" key="7">
    <source>
        <dbReference type="EMBL" id="KAJ3200910.1"/>
    </source>
</evidence>
<dbReference type="InterPro" id="IPR029044">
    <property type="entry name" value="Nucleotide-diphossugar_trans"/>
</dbReference>
<dbReference type="PANTHER" id="PTHR12270">
    <property type="entry name" value="GLYCOSYLTRANSFERASE-RELATED"/>
    <property type="match status" value="1"/>
</dbReference>
<evidence type="ECO:0000256" key="1">
    <source>
        <dbReference type="ARBA" id="ARBA00004606"/>
    </source>
</evidence>